<evidence type="ECO:0000313" key="3">
    <source>
        <dbReference type="Proteomes" id="UP001327560"/>
    </source>
</evidence>
<evidence type="ECO:0000313" key="2">
    <source>
        <dbReference type="EMBL" id="WOL20274.1"/>
    </source>
</evidence>
<keyword evidence="3" id="KW-1185">Reference proteome</keyword>
<proteinExistence type="predicted"/>
<sequence>MDRSGLIPFGPQIGRSSSMRVPQSKGSSRGFFKNLKASGRKTNVDVFDLHPRALPPPSAKQPRIDDAHCVDLMMKDIGDIPMVKSTVKKAQQITHFIYNHTRTPCPKSSTLAGVQRVPLSSVTDSPDPSPPHGHENLS</sequence>
<evidence type="ECO:0000256" key="1">
    <source>
        <dbReference type="SAM" id="MobiDB-lite"/>
    </source>
</evidence>
<feature type="region of interest" description="Disordered" evidence="1">
    <location>
        <begin position="104"/>
        <end position="138"/>
    </location>
</feature>
<organism evidence="2 3">
    <name type="scientific">Canna indica</name>
    <name type="common">Indian-shot</name>
    <dbReference type="NCBI Taxonomy" id="4628"/>
    <lineage>
        <taxon>Eukaryota</taxon>
        <taxon>Viridiplantae</taxon>
        <taxon>Streptophyta</taxon>
        <taxon>Embryophyta</taxon>
        <taxon>Tracheophyta</taxon>
        <taxon>Spermatophyta</taxon>
        <taxon>Magnoliopsida</taxon>
        <taxon>Liliopsida</taxon>
        <taxon>Zingiberales</taxon>
        <taxon>Cannaceae</taxon>
        <taxon>Canna</taxon>
    </lineage>
</organism>
<gene>
    <name evidence="2" type="ORF">Cni_G29078</name>
</gene>
<dbReference type="EMBL" id="CP136898">
    <property type="protein sequence ID" value="WOL20274.1"/>
    <property type="molecule type" value="Genomic_DNA"/>
</dbReference>
<accession>A0AAQ3L4I5</accession>
<name>A0AAQ3L4I5_9LILI</name>
<protein>
    <submittedName>
        <fullName evidence="2">Uncharacterized protein</fullName>
    </submittedName>
</protein>
<feature type="region of interest" description="Disordered" evidence="1">
    <location>
        <begin position="1"/>
        <end position="29"/>
    </location>
</feature>
<dbReference type="Proteomes" id="UP001327560">
    <property type="component" value="Chromosome 9"/>
</dbReference>
<feature type="compositionally biased region" description="Polar residues" evidence="1">
    <location>
        <begin position="14"/>
        <end position="27"/>
    </location>
</feature>
<dbReference type="AlphaFoldDB" id="A0AAQ3L4I5"/>
<feature type="compositionally biased region" description="Low complexity" evidence="1">
    <location>
        <begin position="117"/>
        <end position="126"/>
    </location>
</feature>
<reference evidence="2 3" key="1">
    <citation type="submission" date="2023-10" db="EMBL/GenBank/DDBJ databases">
        <title>Chromosome-scale genome assembly provides insights into flower coloration mechanisms of Canna indica.</title>
        <authorList>
            <person name="Li C."/>
        </authorList>
    </citation>
    <scope>NUCLEOTIDE SEQUENCE [LARGE SCALE GENOMIC DNA]</scope>
    <source>
        <tissue evidence="2">Flower</tissue>
    </source>
</reference>